<organism evidence="2">
    <name type="scientific">uncultured Solirubrobacterales bacterium</name>
    <dbReference type="NCBI Taxonomy" id="768556"/>
    <lineage>
        <taxon>Bacteria</taxon>
        <taxon>Bacillati</taxon>
        <taxon>Actinomycetota</taxon>
        <taxon>Thermoleophilia</taxon>
        <taxon>Solirubrobacterales</taxon>
        <taxon>environmental samples</taxon>
    </lineage>
</organism>
<proteinExistence type="inferred from homology"/>
<comment type="function">
    <text evidence="1">Could be involved in insertion of integral membrane proteins into the membrane.</text>
</comment>
<evidence type="ECO:0000313" key="2">
    <source>
        <dbReference type="EMBL" id="CAA9497020.1"/>
    </source>
</evidence>
<dbReference type="EMBL" id="CADCVV010000078">
    <property type="protein sequence ID" value="CAA9497020.1"/>
    <property type="molecule type" value="Genomic_DNA"/>
</dbReference>
<comment type="subcellular location">
    <subcellularLocation>
        <location evidence="1">Cell membrane</location>
        <topology evidence="1">Peripheral membrane protein</topology>
        <orientation evidence="1">Cytoplasmic side</orientation>
    </subcellularLocation>
</comment>
<reference evidence="2" key="1">
    <citation type="submission" date="2020-02" db="EMBL/GenBank/DDBJ databases">
        <authorList>
            <person name="Meier V. D."/>
        </authorList>
    </citation>
    <scope>NUCLEOTIDE SEQUENCE</scope>
    <source>
        <strain evidence="2">AVDCRST_MAG17</strain>
    </source>
</reference>
<dbReference type="GO" id="GO:0005886">
    <property type="term" value="C:plasma membrane"/>
    <property type="evidence" value="ECO:0007669"/>
    <property type="project" value="UniProtKB-SubCell"/>
</dbReference>
<gene>
    <name evidence="2" type="ORF">AVDCRST_MAG17-1130</name>
</gene>
<dbReference type="Pfam" id="PF01809">
    <property type="entry name" value="YidD"/>
    <property type="match status" value="1"/>
</dbReference>
<accession>A0A6J4SIQ7</accession>
<comment type="similarity">
    <text evidence="1">Belongs to the UPF0161 family.</text>
</comment>
<dbReference type="PANTHER" id="PTHR33383:SF1">
    <property type="entry name" value="MEMBRANE PROTEIN INSERTION EFFICIENCY FACTOR-RELATED"/>
    <property type="match status" value="1"/>
</dbReference>
<dbReference type="HAMAP" id="MF_00386">
    <property type="entry name" value="UPF0161_YidD"/>
    <property type="match status" value="1"/>
</dbReference>
<dbReference type="SMART" id="SM01234">
    <property type="entry name" value="Haemolytic"/>
    <property type="match status" value="1"/>
</dbReference>
<evidence type="ECO:0000256" key="1">
    <source>
        <dbReference type="HAMAP-Rule" id="MF_00386"/>
    </source>
</evidence>
<dbReference type="NCBIfam" id="TIGR00278">
    <property type="entry name" value="membrane protein insertion efficiency factor YidD"/>
    <property type="match status" value="1"/>
</dbReference>
<protein>
    <recommendedName>
        <fullName evidence="1">Putative membrane protein insertion efficiency factor</fullName>
    </recommendedName>
</protein>
<dbReference type="PANTHER" id="PTHR33383">
    <property type="entry name" value="MEMBRANE PROTEIN INSERTION EFFICIENCY FACTOR-RELATED"/>
    <property type="match status" value="1"/>
</dbReference>
<keyword evidence="1" id="KW-0472">Membrane</keyword>
<keyword evidence="1" id="KW-1003">Cell membrane</keyword>
<dbReference type="AlphaFoldDB" id="A0A6J4SIQ7"/>
<dbReference type="InterPro" id="IPR002696">
    <property type="entry name" value="Membr_insert_effic_factor_YidD"/>
</dbReference>
<sequence>MSARVRASGGESTVRRAAVAVAIGPIRLYQRVVSPLIRPRCRYYPTCSAYAVDAIRSFGILRGLVLATWRVVRCNPWSLGGVDRVEEQRLFRSATARPRPTPPST</sequence>
<name>A0A6J4SIQ7_9ACTN</name>